<dbReference type="PANTHER" id="PTHR35526:SF3">
    <property type="entry name" value="ANTI-SIGMA-F FACTOR RSBW"/>
    <property type="match status" value="1"/>
</dbReference>
<dbReference type="Proteomes" id="UP000199180">
    <property type="component" value="Unassembled WGS sequence"/>
</dbReference>
<dbReference type="EMBL" id="FOHO01000013">
    <property type="protein sequence ID" value="SET89475.1"/>
    <property type="molecule type" value="Genomic_DNA"/>
</dbReference>
<dbReference type="InterPro" id="IPR003594">
    <property type="entry name" value="HATPase_dom"/>
</dbReference>
<dbReference type="RefSeq" id="WP_090736829.1">
    <property type="nucleotide sequence ID" value="NZ_FOHO01000013.1"/>
</dbReference>
<dbReference type="AlphaFoldDB" id="A0A1I0HZB6"/>
<reference evidence="3 4" key="1">
    <citation type="submission" date="2016-10" db="EMBL/GenBank/DDBJ databases">
        <authorList>
            <person name="de Groot N.N."/>
        </authorList>
    </citation>
    <scope>NUCLEOTIDE SEQUENCE [LARGE SCALE GENOMIC DNA]</scope>
    <source>
        <strain evidence="3 4">DSM 17862</strain>
    </source>
</reference>
<protein>
    <submittedName>
        <fullName evidence="3">Anti-sigma regulatory factor (Ser/Thr protein kinase)</fullName>
    </submittedName>
</protein>
<dbReference type="CDD" id="cd16936">
    <property type="entry name" value="HATPase_RsbW-like"/>
    <property type="match status" value="1"/>
</dbReference>
<organism evidence="3 4">
    <name type="scientific">Paracoccus homiensis</name>
    <dbReference type="NCBI Taxonomy" id="364199"/>
    <lineage>
        <taxon>Bacteria</taxon>
        <taxon>Pseudomonadati</taxon>
        <taxon>Pseudomonadota</taxon>
        <taxon>Alphaproteobacteria</taxon>
        <taxon>Rhodobacterales</taxon>
        <taxon>Paracoccaceae</taxon>
        <taxon>Paracoccus</taxon>
    </lineage>
</organism>
<evidence type="ECO:0000313" key="4">
    <source>
        <dbReference type="Proteomes" id="UP000199180"/>
    </source>
</evidence>
<dbReference type="InterPro" id="IPR036890">
    <property type="entry name" value="HATPase_C_sf"/>
</dbReference>
<feature type="domain" description="Histidine kinase/HSP90-like ATPase" evidence="2">
    <location>
        <begin position="12"/>
        <end position="131"/>
    </location>
</feature>
<keyword evidence="3" id="KW-0808">Transferase</keyword>
<dbReference type="InterPro" id="IPR050267">
    <property type="entry name" value="Anti-sigma-factor_SerPK"/>
</dbReference>
<name>A0A1I0HZB6_9RHOB</name>
<dbReference type="Gene3D" id="3.30.565.10">
    <property type="entry name" value="Histidine kinase-like ATPase, C-terminal domain"/>
    <property type="match status" value="1"/>
</dbReference>
<dbReference type="SUPFAM" id="SSF55874">
    <property type="entry name" value="ATPase domain of HSP90 chaperone/DNA topoisomerase II/histidine kinase"/>
    <property type="match status" value="1"/>
</dbReference>
<dbReference type="STRING" id="364199.SAMN04489858_11367"/>
<keyword evidence="3" id="KW-0418">Kinase</keyword>
<evidence type="ECO:0000256" key="1">
    <source>
        <dbReference type="ARBA" id="ARBA00022527"/>
    </source>
</evidence>
<evidence type="ECO:0000313" key="3">
    <source>
        <dbReference type="EMBL" id="SET89475.1"/>
    </source>
</evidence>
<gene>
    <name evidence="3" type="ORF">SAMN04489858_11367</name>
</gene>
<keyword evidence="1" id="KW-0723">Serine/threonine-protein kinase</keyword>
<dbReference type="GO" id="GO:0004674">
    <property type="term" value="F:protein serine/threonine kinase activity"/>
    <property type="evidence" value="ECO:0007669"/>
    <property type="project" value="UniProtKB-KW"/>
</dbReference>
<proteinExistence type="predicted"/>
<evidence type="ECO:0000259" key="2">
    <source>
        <dbReference type="Pfam" id="PF13581"/>
    </source>
</evidence>
<dbReference type="OrthoDB" id="7507932at2"/>
<sequence>MSLQQDMRPDLAEVDRIVPAMLATLSDALSEDRLSTVEICLAEALTNAVNHARASQTQSAIHITAQILADSVRIEIIDAGRQSPSDLYTDVTDLGDIDPMDENGRGIPLISQLADEVQFTPAEGRNRLCLSFNRGNGA</sequence>
<dbReference type="PANTHER" id="PTHR35526">
    <property type="entry name" value="ANTI-SIGMA-F FACTOR RSBW-RELATED"/>
    <property type="match status" value="1"/>
</dbReference>
<accession>A0A1I0HZB6</accession>
<dbReference type="Pfam" id="PF13581">
    <property type="entry name" value="HATPase_c_2"/>
    <property type="match status" value="1"/>
</dbReference>
<keyword evidence="4" id="KW-1185">Reference proteome</keyword>